<accession>S5MA75</accession>
<organism evidence="1 2">
    <name type="scientific">Bacillus phage Basilisk</name>
    <dbReference type="NCBI Taxonomy" id="1296654"/>
    <lineage>
        <taxon>Viruses</taxon>
        <taxon>Duplodnaviria</taxon>
        <taxon>Heunggongvirae</taxon>
        <taxon>Uroviricota</taxon>
        <taxon>Caudoviricetes</taxon>
        <taxon>Sejongvirinae</taxon>
        <taxon>Basiliskvirus</taxon>
        <taxon>Basiliskvirus basilisk</taxon>
    </lineage>
</organism>
<evidence type="ECO:0000313" key="1">
    <source>
        <dbReference type="EMBL" id="AGR46669.1"/>
    </source>
</evidence>
<protein>
    <submittedName>
        <fullName evidence="1">Uncharacterized protein</fullName>
    </submittedName>
</protein>
<dbReference type="EMBL" id="KC595511">
    <property type="protein sequence ID" value="AGR46669.1"/>
    <property type="molecule type" value="Genomic_DNA"/>
</dbReference>
<sequence>MYDKITLKEFLRMSNTDWVKNTAELLVLKIKVFDSEPEVQVNPKANFGSKLKYIAGAYNDDLTLKTNSNIKIVSYDFLTIEDMQHYDWN</sequence>
<dbReference type="Proteomes" id="UP000015091">
    <property type="component" value="Segment"/>
</dbReference>
<gene>
    <name evidence="1" type="ORF">BASILISK_3</name>
</gene>
<evidence type="ECO:0000313" key="2">
    <source>
        <dbReference type="Proteomes" id="UP000015091"/>
    </source>
</evidence>
<proteinExistence type="predicted"/>
<reference evidence="1 2" key="1">
    <citation type="journal article" date="2014" name="Genome Announc.">
        <title>Genome Sequences of Three Novel Bacillus cereus Bacteriophages.</title>
        <authorList>
            <person name="Grose J.H."/>
            <person name="Jensen J.D."/>
            <person name="Merrill B.D."/>
            <person name="Fisher J.N."/>
            <person name="Burnett S.H."/>
            <person name="Breakwell D.P."/>
        </authorList>
    </citation>
    <scope>NUCLEOTIDE SEQUENCE [LARGE SCALE GENOMIC DNA]</scope>
</reference>
<name>S5MA75_9CAUD</name>
<keyword evidence="2" id="KW-1185">Reference proteome</keyword>